<gene>
    <name evidence="2" type="ORF">CQA75_07750</name>
</gene>
<comment type="caution">
    <text evidence="2">The sequence shown here is derived from an EMBL/GenBank/DDBJ whole genome shotgun (WGS) entry which is preliminary data.</text>
</comment>
<dbReference type="Proteomes" id="UP000309584">
    <property type="component" value="Unassembled WGS sequence"/>
</dbReference>
<feature type="domain" description="Putative beta-lactamase-inhibitor-like PepSY-like" evidence="1">
    <location>
        <begin position="51"/>
        <end position="132"/>
    </location>
</feature>
<dbReference type="EMBL" id="NXLY01000017">
    <property type="protein sequence ID" value="TKX33369.1"/>
    <property type="molecule type" value="Genomic_DNA"/>
</dbReference>
<dbReference type="RefSeq" id="WP_137624412.1">
    <property type="nucleotide sequence ID" value="NZ_NXLY01000017.1"/>
</dbReference>
<dbReference type="Pfam" id="PF11396">
    <property type="entry name" value="PepSY_like"/>
    <property type="match status" value="1"/>
</dbReference>
<evidence type="ECO:0000313" key="2">
    <source>
        <dbReference type="EMBL" id="TKX33369.1"/>
    </source>
</evidence>
<organism evidence="2 3">
    <name type="scientific">Campylobacter taeniopygiae</name>
    <dbReference type="NCBI Taxonomy" id="2510188"/>
    <lineage>
        <taxon>Bacteria</taxon>
        <taxon>Pseudomonadati</taxon>
        <taxon>Campylobacterota</taxon>
        <taxon>Epsilonproteobacteria</taxon>
        <taxon>Campylobacterales</taxon>
        <taxon>Campylobacteraceae</taxon>
        <taxon>Campylobacter</taxon>
    </lineage>
</organism>
<accession>A0ABY2TLS3</accession>
<proteinExistence type="predicted"/>
<protein>
    <recommendedName>
        <fullName evidence="1">Putative beta-lactamase-inhibitor-like PepSY-like domain-containing protein</fullName>
    </recommendedName>
</protein>
<sequence length="138" mass="16326">MKIFFLIFICIFFTHLNADIIISPDNLPDNIKTFLKKNFNVPIGIVQRDRNSYEVYLSNGLELEFESDGTWKEIESKLDPFDFNFLPPNIIDIIKNKFPNVKAREIERKINYYKIKLSNGIKIYIDFNGTILHKNLDY</sequence>
<name>A0ABY2TLS3_9BACT</name>
<evidence type="ECO:0000259" key="1">
    <source>
        <dbReference type="Pfam" id="PF11396"/>
    </source>
</evidence>
<reference evidence="2 3" key="1">
    <citation type="submission" date="2018-05" db="EMBL/GenBank/DDBJ databases">
        <title>Novel Campyloabacter and Helicobacter Species and Strains.</title>
        <authorList>
            <person name="Mannion A.J."/>
            <person name="Shen Z."/>
            <person name="Fox J.G."/>
        </authorList>
    </citation>
    <scope>NUCLEOTIDE SEQUENCE [LARGE SCALE GENOMIC DNA]</scope>
    <source>
        <strain evidence="3">MIT10-5678</strain>
    </source>
</reference>
<dbReference type="Gene3D" id="3.40.1420.30">
    <property type="match status" value="1"/>
</dbReference>
<keyword evidence="3" id="KW-1185">Reference proteome</keyword>
<evidence type="ECO:0000313" key="3">
    <source>
        <dbReference type="Proteomes" id="UP000309584"/>
    </source>
</evidence>
<dbReference type="InterPro" id="IPR021533">
    <property type="entry name" value="PepSY-like"/>
</dbReference>
<dbReference type="SUPFAM" id="SSF160574">
    <property type="entry name" value="BT0923-like"/>
    <property type="match status" value="1"/>
</dbReference>